<gene>
    <name evidence="1" type="ORF">ACFQ0S_07670</name>
</gene>
<protein>
    <submittedName>
        <fullName evidence="1">Uncharacterized protein</fullName>
    </submittedName>
</protein>
<comment type="caution">
    <text evidence="1">The sequence shown here is derived from an EMBL/GenBank/DDBJ whole genome shotgun (WGS) entry which is preliminary data.</text>
</comment>
<dbReference type="RefSeq" id="WP_379753213.1">
    <property type="nucleotide sequence ID" value="NZ_JBHSYB010000006.1"/>
</dbReference>
<name>A0ABW3J1N3_9FLAO</name>
<organism evidence="1 2">
    <name type="scientific">Flavobacterium myungsuense</name>
    <dbReference type="NCBI Taxonomy" id="651823"/>
    <lineage>
        <taxon>Bacteria</taxon>
        <taxon>Pseudomonadati</taxon>
        <taxon>Bacteroidota</taxon>
        <taxon>Flavobacteriia</taxon>
        <taxon>Flavobacteriales</taxon>
        <taxon>Flavobacteriaceae</taxon>
        <taxon>Flavobacterium</taxon>
    </lineage>
</organism>
<accession>A0ABW3J1N3</accession>
<evidence type="ECO:0000313" key="2">
    <source>
        <dbReference type="Proteomes" id="UP001597051"/>
    </source>
</evidence>
<reference evidence="2" key="1">
    <citation type="journal article" date="2019" name="Int. J. Syst. Evol. Microbiol.">
        <title>The Global Catalogue of Microorganisms (GCM) 10K type strain sequencing project: providing services to taxonomists for standard genome sequencing and annotation.</title>
        <authorList>
            <consortium name="The Broad Institute Genomics Platform"/>
            <consortium name="The Broad Institute Genome Sequencing Center for Infectious Disease"/>
            <person name="Wu L."/>
            <person name="Ma J."/>
        </authorList>
    </citation>
    <scope>NUCLEOTIDE SEQUENCE [LARGE SCALE GENOMIC DNA]</scope>
    <source>
        <strain evidence="2">CECT 7649</strain>
    </source>
</reference>
<evidence type="ECO:0000313" key="1">
    <source>
        <dbReference type="EMBL" id="MFD0984353.1"/>
    </source>
</evidence>
<dbReference type="EMBL" id="JBHTIZ010000021">
    <property type="protein sequence ID" value="MFD0984353.1"/>
    <property type="molecule type" value="Genomic_DNA"/>
</dbReference>
<keyword evidence="2" id="KW-1185">Reference proteome</keyword>
<dbReference type="Proteomes" id="UP001597051">
    <property type="component" value="Unassembled WGS sequence"/>
</dbReference>
<sequence>MKKNVFIILFSLALNLSFSQSVNEYKYALVPSKFSFLNEVDQYKLNTLTKLLMGKYGFVAFLDNEDFPEDVLKNNCNKVYVNVLKSGGVFTTKLSIVLKDCKNNILFTTTEGKSREKEFKVAYNVALRDAFKSFETLKHEYSPKDSLPIVASIENQKNKIEQKDYSLQENKEMLLAQPISNGFQLIDASPKVILKIFKTSLPTTFLATKEQVQGVLIQKDNQWFFEYYQNETLISELIYVKF</sequence>
<proteinExistence type="predicted"/>